<evidence type="ECO:0000256" key="8">
    <source>
        <dbReference type="ARBA" id="ARBA00023274"/>
    </source>
</evidence>
<dbReference type="SUPFAM" id="SSF89124">
    <property type="entry name" value="Nop domain"/>
    <property type="match status" value="1"/>
</dbReference>
<accession>V4L1F9</accession>
<dbReference type="Gene3D" id="1.10.246.90">
    <property type="entry name" value="Nop domain"/>
    <property type="match status" value="1"/>
</dbReference>
<evidence type="ECO:0000259" key="10">
    <source>
        <dbReference type="PROSITE" id="PS51358"/>
    </source>
</evidence>
<dbReference type="PANTHER" id="PTHR13904:SF4">
    <property type="entry name" value="NOP DOMAIN-CONTAINING PROTEIN"/>
    <property type="match status" value="1"/>
</dbReference>
<feature type="domain" description="Nop" evidence="10">
    <location>
        <begin position="193"/>
        <end position="312"/>
    </location>
</feature>
<evidence type="ECO:0000256" key="7">
    <source>
        <dbReference type="ARBA" id="ARBA00023242"/>
    </source>
</evidence>
<dbReference type="AlphaFoldDB" id="V4L1F9"/>
<evidence type="ECO:0000256" key="4">
    <source>
        <dbReference type="ARBA" id="ARBA00022728"/>
    </source>
</evidence>
<keyword evidence="8" id="KW-0687">Ribonucleoprotein</keyword>
<dbReference type="EMBL" id="KI517609">
    <property type="protein sequence ID" value="ESQ37474.1"/>
    <property type="molecule type" value="Genomic_DNA"/>
</dbReference>
<feature type="compositionally biased region" description="Basic residues" evidence="9">
    <location>
        <begin position="329"/>
        <end position="339"/>
    </location>
</feature>
<dbReference type="Pfam" id="PF09785">
    <property type="entry name" value="Prp31_C"/>
    <property type="match status" value="1"/>
</dbReference>
<dbReference type="Pfam" id="PF01798">
    <property type="entry name" value="Nop"/>
    <property type="match status" value="1"/>
</dbReference>
<keyword evidence="5" id="KW-0694">RNA-binding</keyword>
<dbReference type="FunFam" id="1.10.287.4070:FF:000003">
    <property type="entry name" value="U4/U6 small nuclear ribonucleoprotein PRP31"/>
    <property type="match status" value="1"/>
</dbReference>
<protein>
    <recommendedName>
        <fullName evidence="10">Nop domain-containing protein</fullName>
    </recommendedName>
</protein>
<dbReference type="Proteomes" id="UP000030689">
    <property type="component" value="Unassembled WGS sequence"/>
</dbReference>
<dbReference type="GO" id="GO:0071011">
    <property type="term" value="C:precatalytic spliceosome"/>
    <property type="evidence" value="ECO:0007669"/>
    <property type="project" value="TreeGrafter"/>
</dbReference>
<dbReference type="OMA" id="VESRMEH"/>
<organism evidence="11 12">
    <name type="scientific">Eutrema salsugineum</name>
    <name type="common">Saltwater cress</name>
    <name type="synonym">Sisymbrium salsugineum</name>
    <dbReference type="NCBI Taxonomy" id="72664"/>
    <lineage>
        <taxon>Eukaryota</taxon>
        <taxon>Viridiplantae</taxon>
        <taxon>Streptophyta</taxon>
        <taxon>Embryophyta</taxon>
        <taxon>Tracheophyta</taxon>
        <taxon>Spermatophyta</taxon>
        <taxon>Magnoliopsida</taxon>
        <taxon>eudicotyledons</taxon>
        <taxon>Gunneridae</taxon>
        <taxon>Pentapetalae</taxon>
        <taxon>rosids</taxon>
        <taxon>malvids</taxon>
        <taxon>Brassicales</taxon>
        <taxon>Brassicaceae</taxon>
        <taxon>Eutremeae</taxon>
        <taxon>Eutrema</taxon>
    </lineage>
</organism>
<keyword evidence="3" id="KW-0507">mRNA processing</keyword>
<dbReference type="InterPro" id="IPR012976">
    <property type="entry name" value="NOSIC"/>
</dbReference>
<dbReference type="SMART" id="SM00931">
    <property type="entry name" value="NOSIC"/>
    <property type="match status" value="1"/>
</dbReference>
<evidence type="ECO:0000256" key="3">
    <source>
        <dbReference type="ARBA" id="ARBA00022664"/>
    </source>
</evidence>
<evidence type="ECO:0000313" key="12">
    <source>
        <dbReference type="Proteomes" id="UP000030689"/>
    </source>
</evidence>
<comment type="similarity">
    <text evidence="2">Belongs to the PRP31 family.</text>
</comment>
<keyword evidence="4" id="KW-0747">Spliceosome</keyword>
<dbReference type="InterPro" id="IPR036070">
    <property type="entry name" value="Nop_dom_sf"/>
</dbReference>
<dbReference type="STRING" id="72664.V4L1F9"/>
<dbReference type="PANTHER" id="PTHR13904">
    <property type="entry name" value="PRE-MRNA SPLICING FACTOR PRP31"/>
    <property type="match status" value="1"/>
</dbReference>
<proteinExistence type="inferred from homology"/>
<dbReference type="GO" id="GO:0046540">
    <property type="term" value="C:U4/U6 x U5 tri-snRNP complex"/>
    <property type="evidence" value="ECO:0007669"/>
    <property type="project" value="InterPro"/>
</dbReference>
<dbReference type="GO" id="GO:0003723">
    <property type="term" value="F:RNA binding"/>
    <property type="evidence" value="ECO:0007669"/>
    <property type="project" value="UniProtKB-KW"/>
</dbReference>
<feature type="region of interest" description="Disordered" evidence="9">
    <location>
        <begin position="19"/>
        <end position="41"/>
    </location>
</feature>
<gene>
    <name evidence="11" type="ORF">EUTSA_v10003005mg</name>
</gene>
<evidence type="ECO:0000256" key="1">
    <source>
        <dbReference type="ARBA" id="ARBA00004123"/>
    </source>
</evidence>
<dbReference type="PROSITE" id="PS51358">
    <property type="entry name" value="NOP"/>
    <property type="match status" value="1"/>
</dbReference>
<dbReference type="InterPro" id="IPR042239">
    <property type="entry name" value="Nop_C"/>
</dbReference>
<feature type="region of interest" description="Disordered" evidence="9">
    <location>
        <begin position="319"/>
        <end position="339"/>
    </location>
</feature>
<dbReference type="FunFam" id="1.10.246.90:FF:000002">
    <property type="entry name" value="U4/U6 small nuclear ribonucleoprotein Prp31"/>
    <property type="match status" value="1"/>
</dbReference>
<keyword evidence="12" id="KW-1185">Reference proteome</keyword>
<evidence type="ECO:0000256" key="5">
    <source>
        <dbReference type="ARBA" id="ARBA00022884"/>
    </source>
</evidence>
<dbReference type="KEGG" id="eus:EUTSA_v10003005mg"/>
<dbReference type="Gramene" id="ESQ37474">
    <property type="protein sequence ID" value="ESQ37474"/>
    <property type="gene ID" value="EUTSA_v10003005mg"/>
</dbReference>
<dbReference type="GO" id="GO:0005687">
    <property type="term" value="C:U4 snRNP"/>
    <property type="evidence" value="ECO:0007669"/>
    <property type="project" value="TreeGrafter"/>
</dbReference>
<feature type="compositionally biased region" description="Basic and acidic residues" evidence="9">
    <location>
        <begin position="27"/>
        <end position="41"/>
    </location>
</feature>
<evidence type="ECO:0000256" key="2">
    <source>
        <dbReference type="ARBA" id="ARBA00005572"/>
    </source>
</evidence>
<name>V4L1F9_EUTSA</name>
<keyword evidence="7" id="KW-0539">Nucleus</keyword>
<evidence type="ECO:0000256" key="6">
    <source>
        <dbReference type="ARBA" id="ARBA00023187"/>
    </source>
</evidence>
<evidence type="ECO:0000313" key="11">
    <source>
        <dbReference type="EMBL" id="ESQ37474.1"/>
    </source>
</evidence>
<reference evidence="11 12" key="1">
    <citation type="journal article" date="2013" name="Front. Plant Sci.">
        <title>The Reference Genome of the Halophytic Plant Eutrema salsugineum.</title>
        <authorList>
            <person name="Yang R."/>
            <person name="Jarvis D.E."/>
            <person name="Chen H."/>
            <person name="Beilstein M.A."/>
            <person name="Grimwood J."/>
            <person name="Jenkins J."/>
            <person name="Shu S."/>
            <person name="Prochnik S."/>
            <person name="Xin M."/>
            <person name="Ma C."/>
            <person name="Schmutz J."/>
            <person name="Wing R.A."/>
            <person name="Mitchell-Olds T."/>
            <person name="Schumaker K.S."/>
            <person name="Wang X."/>
        </authorList>
    </citation>
    <scope>NUCLEOTIDE SEQUENCE [LARGE SCALE GENOMIC DNA]</scope>
</reference>
<sequence length="458" mass="50994">MATTLGDSFLSELDELSDNEAPDFDENVGKEETLNSDHDLDSVSNLHKTQRYADIMQKVEEALENETVPYKLIMDCNQLLVDIEDEITIVHNFIRYKYRLKFQELESLVPQAIDYARVVKQIGNETDLTLVDLKDLLKQHTIMTVKLAASTTKGKPLPEDVLQKTMDACDRAIDLDSAKKKILEFTETKMVCIAPNLSAIVGCAVAAKLMGTAGGLSELANMPACHVRLLGKKRKSLDGFSSAATQSSRVGYLEQTEIFQSTPPELRLRVSKLLACKSTLAARIDAVKGDPSGKNGKAFREEIRNKIDKLQEPCLARQPKQLPVPNTNPKKRRGGRRLRKTKERYAVTEMRKQANRVAFGETPEESSLGYGMLGQAQSKRLRMSSVPSNLKAKVAKKVRERQYSGGTTTYSGFMTSSLAFTPVKGTELRNPHQALGFGSGTQRTYFSKFTTFSKLNKI</sequence>
<comment type="subcellular location">
    <subcellularLocation>
        <location evidence="1">Nucleus</location>
    </subcellularLocation>
</comment>
<dbReference type="Gene3D" id="1.10.287.4070">
    <property type="match status" value="1"/>
</dbReference>
<dbReference type="InterPro" id="IPR002687">
    <property type="entry name" value="Nop_dom"/>
</dbReference>
<dbReference type="InterPro" id="IPR027105">
    <property type="entry name" value="Prp31"/>
</dbReference>
<keyword evidence="6" id="KW-0508">mRNA splicing</keyword>
<dbReference type="eggNOG" id="KOG2574">
    <property type="taxonomic scope" value="Eukaryota"/>
</dbReference>
<evidence type="ECO:0000256" key="9">
    <source>
        <dbReference type="SAM" id="MobiDB-lite"/>
    </source>
</evidence>
<dbReference type="InterPro" id="IPR019175">
    <property type="entry name" value="Prp31_C"/>
</dbReference>
<dbReference type="GO" id="GO:0000244">
    <property type="term" value="P:spliceosomal tri-snRNP complex assembly"/>
    <property type="evidence" value="ECO:0007669"/>
    <property type="project" value="InterPro"/>
</dbReference>